<organism evidence="1 2">
    <name type="scientific">Ohtaekwangia kribbensis</name>
    <dbReference type="NCBI Taxonomy" id="688913"/>
    <lineage>
        <taxon>Bacteria</taxon>
        <taxon>Pseudomonadati</taxon>
        <taxon>Bacteroidota</taxon>
        <taxon>Cytophagia</taxon>
        <taxon>Cytophagales</taxon>
        <taxon>Fulvivirgaceae</taxon>
        <taxon>Ohtaekwangia</taxon>
    </lineage>
</organism>
<reference evidence="2" key="1">
    <citation type="journal article" date="2019" name="Int. J. Syst. Evol. Microbiol.">
        <title>The Global Catalogue of Microorganisms (GCM) 10K type strain sequencing project: providing services to taxonomists for standard genome sequencing and annotation.</title>
        <authorList>
            <consortium name="The Broad Institute Genomics Platform"/>
            <consortium name="The Broad Institute Genome Sequencing Center for Infectious Disease"/>
            <person name="Wu L."/>
            <person name="Ma J."/>
        </authorList>
    </citation>
    <scope>NUCLEOTIDE SEQUENCE [LARGE SCALE GENOMIC DNA]</scope>
    <source>
        <strain evidence="2">CCUG 58938</strain>
    </source>
</reference>
<sequence>MQKMIEKTFRSILPAAQEPWFENLISGMRTDQPKFQSVMEDENTRALYQHIIAADDGTIFKNIRREATQVLIKNVILKYLHEVMERNALPDTLAFALAPATIMVWAEIDDDNEVLEDNILLAEANTNAYARQFDLGIETLVVEKSDLLRIPSHYIEIKRSTFL</sequence>
<evidence type="ECO:0000313" key="1">
    <source>
        <dbReference type="EMBL" id="MFD1000047.1"/>
    </source>
</evidence>
<dbReference type="EMBL" id="JBHTKA010000003">
    <property type="protein sequence ID" value="MFD1000047.1"/>
    <property type="molecule type" value="Genomic_DNA"/>
</dbReference>
<evidence type="ECO:0000313" key="2">
    <source>
        <dbReference type="Proteomes" id="UP001597112"/>
    </source>
</evidence>
<name>A0ABW3K4Y2_9BACT</name>
<dbReference type="RefSeq" id="WP_377579313.1">
    <property type="nucleotide sequence ID" value="NZ_JBHTKA010000003.1"/>
</dbReference>
<gene>
    <name evidence="1" type="ORF">ACFQ21_12060</name>
</gene>
<keyword evidence="2" id="KW-1185">Reference proteome</keyword>
<proteinExistence type="predicted"/>
<protein>
    <submittedName>
        <fullName evidence="1">Uncharacterized protein</fullName>
    </submittedName>
</protein>
<accession>A0ABW3K4Y2</accession>
<dbReference type="Proteomes" id="UP001597112">
    <property type="component" value="Unassembled WGS sequence"/>
</dbReference>
<comment type="caution">
    <text evidence="1">The sequence shown here is derived from an EMBL/GenBank/DDBJ whole genome shotgun (WGS) entry which is preliminary data.</text>
</comment>